<evidence type="ECO:0000259" key="2">
    <source>
        <dbReference type="Pfam" id="PF13229"/>
    </source>
</evidence>
<dbReference type="SMART" id="SM00710">
    <property type="entry name" value="PbH1"/>
    <property type="match status" value="7"/>
</dbReference>
<feature type="signal peptide" evidence="1">
    <location>
        <begin position="1"/>
        <end position="19"/>
    </location>
</feature>
<protein>
    <recommendedName>
        <fullName evidence="2">Right handed beta helix domain-containing protein</fullName>
    </recommendedName>
</protein>
<sequence>MASKLQALAIFPLLGVAAAACVSSGDQTTINNLFSSGGAGTIVQLCAGTTLSVTGTITFTADNQELSTSGYPTDDTRAIIQPVAGSNVSMLLSGYGFDGLRVKNIQFDGLRPSLGLVENGGATIELGQSSNGIEISNIVSKNARAWSCLHLIQGGTDTPCTNVTISNNQIGPCGNEGHNSAGVAQWADGISFACRDSLIENNYVEGSTDGGIVLFGAPGTTVQGNTIVSSTTDAGFGAINMVDYLYDGSYANVVVTNNTITGQKLFNAGIAIGAFAWSFNDDSFLQGPATVTNNVFSGNIPFAIGVNGWTGGLTVTGNDVSGVSSPSSDYSDANSCVTATRDLWEQSAHLAYYPSGLTGTSNLQSGFVAAASNSTNFICTTPPLPSSVSYGLNELAAAPNTVLANLHKSILTQYQGDNNIVTYNTSTGESKCL</sequence>
<dbReference type="PROSITE" id="PS51257">
    <property type="entry name" value="PROKAR_LIPOPROTEIN"/>
    <property type="match status" value="1"/>
</dbReference>
<evidence type="ECO:0000313" key="3">
    <source>
        <dbReference type="EMBL" id="GAM44030.1"/>
    </source>
</evidence>
<comment type="caution">
    <text evidence="3">The sequence shown here is derived from an EMBL/GenBank/DDBJ whole genome shotgun (WGS) entry which is preliminary data.</text>
</comment>
<proteinExistence type="predicted"/>
<dbReference type="InterPro" id="IPR012334">
    <property type="entry name" value="Pectin_lyas_fold"/>
</dbReference>
<dbReference type="SUPFAM" id="SSF51126">
    <property type="entry name" value="Pectin lyase-like"/>
    <property type="match status" value="1"/>
</dbReference>
<dbReference type="Proteomes" id="UP000053095">
    <property type="component" value="Unassembled WGS sequence"/>
</dbReference>
<organism evidence="3 4">
    <name type="scientific">Talaromyces pinophilus</name>
    <name type="common">Penicillium pinophilum</name>
    <dbReference type="NCBI Taxonomy" id="128442"/>
    <lineage>
        <taxon>Eukaryota</taxon>
        <taxon>Fungi</taxon>
        <taxon>Dikarya</taxon>
        <taxon>Ascomycota</taxon>
        <taxon>Pezizomycotina</taxon>
        <taxon>Eurotiomycetes</taxon>
        <taxon>Eurotiomycetidae</taxon>
        <taxon>Eurotiales</taxon>
        <taxon>Trichocomaceae</taxon>
        <taxon>Talaromyces</taxon>
        <taxon>Talaromyces sect. Talaromyces</taxon>
    </lineage>
</organism>
<keyword evidence="4" id="KW-1185">Reference proteome</keyword>
<name>A0A6V8HPX8_TALPI</name>
<evidence type="ECO:0000256" key="1">
    <source>
        <dbReference type="SAM" id="SignalP"/>
    </source>
</evidence>
<dbReference type="InterPro" id="IPR006626">
    <property type="entry name" value="PbH1"/>
</dbReference>
<dbReference type="EMBL" id="DF933856">
    <property type="protein sequence ID" value="GAM44030.1"/>
    <property type="molecule type" value="Genomic_DNA"/>
</dbReference>
<dbReference type="Gene3D" id="2.160.20.10">
    <property type="entry name" value="Single-stranded right-handed beta-helix, Pectin lyase-like"/>
    <property type="match status" value="1"/>
</dbReference>
<dbReference type="Pfam" id="PF13229">
    <property type="entry name" value="Beta_helix"/>
    <property type="match status" value="1"/>
</dbReference>
<accession>A0A6V8HPX8</accession>
<dbReference type="NCBIfam" id="TIGR03804">
    <property type="entry name" value="para_beta_helix"/>
    <property type="match status" value="1"/>
</dbReference>
<keyword evidence="1" id="KW-0732">Signal</keyword>
<evidence type="ECO:0000313" key="4">
    <source>
        <dbReference type="Proteomes" id="UP000053095"/>
    </source>
</evidence>
<feature type="domain" description="Right handed beta helix" evidence="2">
    <location>
        <begin position="188"/>
        <end position="320"/>
    </location>
</feature>
<gene>
    <name evidence="3" type="ORF">TCE0_060r19323</name>
</gene>
<dbReference type="InterPro" id="IPR011050">
    <property type="entry name" value="Pectin_lyase_fold/virulence"/>
</dbReference>
<dbReference type="InterPro" id="IPR039448">
    <property type="entry name" value="Beta_helix"/>
</dbReference>
<dbReference type="InterPro" id="IPR022441">
    <property type="entry name" value="Para_beta_helix_rpt-2"/>
</dbReference>
<reference evidence="4" key="1">
    <citation type="journal article" date="2015" name="Genome Announc.">
        <title>Draft genome sequence of Talaromyces cellulolyticus strain Y-94, a source of lignocellulosic biomass-degrading enzymes.</title>
        <authorList>
            <person name="Fujii T."/>
            <person name="Koike H."/>
            <person name="Sawayama S."/>
            <person name="Yano S."/>
            <person name="Inoue H."/>
        </authorList>
    </citation>
    <scope>NUCLEOTIDE SEQUENCE [LARGE SCALE GENOMIC DNA]</scope>
    <source>
        <strain evidence="4">Y-94</strain>
    </source>
</reference>
<dbReference type="AlphaFoldDB" id="A0A6V8HPX8"/>
<feature type="chain" id="PRO_5027723869" description="Right handed beta helix domain-containing protein" evidence="1">
    <location>
        <begin position="20"/>
        <end position="433"/>
    </location>
</feature>